<gene>
    <name evidence="16" type="ORF">OV287_52310</name>
</gene>
<reference evidence="16 17" key="1">
    <citation type="submission" date="2022-11" db="EMBL/GenBank/DDBJ databases">
        <title>Minimal conservation of predation-associated metabolite biosynthetic gene clusters underscores biosynthetic potential of Myxococcota including descriptions for ten novel species: Archangium lansinium sp. nov., Myxococcus landrumus sp. nov., Nannocystis bai.</title>
        <authorList>
            <person name="Ahearne A."/>
            <person name="Stevens C."/>
            <person name="Phillips K."/>
        </authorList>
    </citation>
    <scope>NUCLEOTIDE SEQUENCE [LARGE SCALE GENOMIC DNA]</scope>
    <source>
        <strain evidence="16 17">MIWBW</strain>
    </source>
</reference>
<evidence type="ECO:0000256" key="11">
    <source>
        <dbReference type="ARBA" id="ARBA00022989"/>
    </source>
</evidence>
<dbReference type="Gene3D" id="1.10.287.130">
    <property type="match status" value="1"/>
</dbReference>
<feature type="transmembrane region" description="Helical" evidence="14">
    <location>
        <begin position="220"/>
        <end position="239"/>
    </location>
</feature>
<feature type="domain" description="Histidine kinase" evidence="15">
    <location>
        <begin position="348"/>
        <end position="563"/>
    </location>
</feature>
<comment type="catalytic activity">
    <reaction evidence="1">
        <text>ATP + protein L-histidine = ADP + protein N-phospho-L-histidine.</text>
        <dbReference type="EC" id="2.7.13.3"/>
    </reaction>
</comment>
<feature type="transmembrane region" description="Helical" evidence="14">
    <location>
        <begin position="246"/>
        <end position="262"/>
    </location>
</feature>
<evidence type="ECO:0000256" key="2">
    <source>
        <dbReference type="ARBA" id="ARBA00004651"/>
    </source>
</evidence>
<dbReference type="SMART" id="SM00388">
    <property type="entry name" value="HisKA"/>
    <property type="match status" value="1"/>
</dbReference>
<organism evidence="16 17">
    <name type="scientific">Archangium lansingense</name>
    <dbReference type="NCBI Taxonomy" id="2995310"/>
    <lineage>
        <taxon>Bacteria</taxon>
        <taxon>Pseudomonadati</taxon>
        <taxon>Myxococcota</taxon>
        <taxon>Myxococcia</taxon>
        <taxon>Myxococcales</taxon>
        <taxon>Cystobacterineae</taxon>
        <taxon>Archangiaceae</taxon>
        <taxon>Archangium</taxon>
    </lineage>
</organism>
<evidence type="ECO:0000256" key="7">
    <source>
        <dbReference type="ARBA" id="ARBA00022692"/>
    </source>
</evidence>
<keyword evidence="17" id="KW-1185">Reference proteome</keyword>
<evidence type="ECO:0000256" key="5">
    <source>
        <dbReference type="ARBA" id="ARBA00022553"/>
    </source>
</evidence>
<name>A0ABT4ANA1_9BACT</name>
<feature type="transmembrane region" description="Helical" evidence="14">
    <location>
        <begin position="282"/>
        <end position="302"/>
    </location>
</feature>
<feature type="transmembrane region" description="Helical" evidence="14">
    <location>
        <begin position="89"/>
        <end position="110"/>
    </location>
</feature>
<evidence type="ECO:0000256" key="4">
    <source>
        <dbReference type="ARBA" id="ARBA00022475"/>
    </source>
</evidence>
<dbReference type="RefSeq" id="WP_267541596.1">
    <property type="nucleotide sequence ID" value="NZ_JAPNKA010000001.1"/>
</dbReference>
<evidence type="ECO:0000256" key="14">
    <source>
        <dbReference type="SAM" id="Phobius"/>
    </source>
</evidence>
<dbReference type="InterPro" id="IPR004358">
    <property type="entry name" value="Sig_transdc_His_kin-like_C"/>
</dbReference>
<evidence type="ECO:0000256" key="3">
    <source>
        <dbReference type="ARBA" id="ARBA00012438"/>
    </source>
</evidence>
<keyword evidence="11 14" id="KW-1133">Transmembrane helix</keyword>
<feature type="transmembrane region" description="Helical" evidence="14">
    <location>
        <begin position="162"/>
        <end position="183"/>
    </location>
</feature>
<sequence>MPDSKHILQHWHPLARLGLFAFVYGASIALGMRLTHPGEHFSALWPPSGVLLTTLLLSRFRDWPALLLVAVLIKPFVSFPGKMPDLGGFLFASGSALEALAGAFLLRRYVGFRPSLERVRDVLALLGIAVMLSPLLGAIPGVTLLTLEGRIRWTDWVTQLRVFWVGDAMGALLLTPALLSWSTRGLEGWSRARQLELAAMLGVLVLSVDHVFHWEPTAATSVYHPVSYLAFPFILWAALRFEVRGTAASMLALTTVALLHTLKGHGPFAPGTQGSTDTDSLVFLQSFLAAAGVSGLLLAAALGERRRAQERATHLNRELRHSLHALAAAQQELVRRERMAALGELSASVAHEVRNPLGVIANSVATLTRLAGPEKNSTSWELLGVMGEEVARLDHLINGLLDFARPQEPRFLSQSLVPVVEEALESSLRSAQYVSRVNVIRELDPFLPKAPVDAQLMHLALCNLITNALQAMPQGGTLRVKLGPGQARRDTPQAIISITDSGAGIAPEVMARLFEPFYTTKASGTGLGLAIVRRIVEAHHGKVEVHTTQGQGTTFTVHLPLAETSRPSATA</sequence>
<dbReference type="InterPro" id="IPR003661">
    <property type="entry name" value="HisK_dim/P_dom"/>
</dbReference>
<dbReference type="SUPFAM" id="SSF55874">
    <property type="entry name" value="ATPase domain of HSP90 chaperone/DNA topoisomerase II/histidine kinase"/>
    <property type="match status" value="1"/>
</dbReference>
<keyword evidence="13 14" id="KW-0472">Membrane</keyword>
<dbReference type="PANTHER" id="PTHR43065">
    <property type="entry name" value="SENSOR HISTIDINE KINASE"/>
    <property type="match status" value="1"/>
</dbReference>
<keyword evidence="5" id="KW-0597">Phosphoprotein</keyword>
<comment type="caution">
    <text evidence="16">The sequence shown here is derived from an EMBL/GenBank/DDBJ whole genome shotgun (WGS) entry which is preliminary data.</text>
</comment>
<protein>
    <recommendedName>
        <fullName evidence="3">histidine kinase</fullName>
        <ecNumber evidence="3">2.7.13.3</ecNumber>
    </recommendedName>
</protein>
<evidence type="ECO:0000256" key="9">
    <source>
        <dbReference type="ARBA" id="ARBA00022777"/>
    </source>
</evidence>
<comment type="subcellular location">
    <subcellularLocation>
        <location evidence="2">Cell membrane</location>
        <topology evidence="2">Multi-pass membrane protein</topology>
    </subcellularLocation>
</comment>
<evidence type="ECO:0000256" key="8">
    <source>
        <dbReference type="ARBA" id="ARBA00022741"/>
    </source>
</evidence>
<feature type="transmembrane region" description="Helical" evidence="14">
    <location>
        <begin position="195"/>
        <end position="214"/>
    </location>
</feature>
<accession>A0ABT4ANA1</accession>
<feature type="transmembrane region" description="Helical" evidence="14">
    <location>
        <begin position="122"/>
        <end position="142"/>
    </location>
</feature>
<feature type="transmembrane region" description="Helical" evidence="14">
    <location>
        <begin position="14"/>
        <end position="34"/>
    </location>
</feature>
<dbReference type="PANTHER" id="PTHR43065:SF10">
    <property type="entry name" value="PEROXIDE STRESS-ACTIVATED HISTIDINE KINASE MAK3"/>
    <property type="match status" value="1"/>
</dbReference>
<keyword evidence="10" id="KW-0067">ATP-binding</keyword>
<proteinExistence type="predicted"/>
<dbReference type="InterPro" id="IPR036890">
    <property type="entry name" value="HATPase_C_sf"/>
</dbReference>
<evidence type="ECO:0000256" key="1">
    <source>
        <dbReference type="ARBA" id="ARBA00000085"/>
    </source>
</evidence>
<evidence type="ECO:0000313" key="16">
    <source>
        <dbReference type="EMBL" id="MCY1083051.1"/>
    </source>
</evidence>
<evidence type="ECO:0000256" key="12">
    <source>
        <dbReference type="ARBA" id="ARBA00023012"/>
    </source>
</evidence>
<evidence type="ECO:0000256" key="13">
    <source>
        <dbReference type="ARBA" id="ARBA00023136"/>
    </source>
</evidence>
<evidence type="ECO:0000256" key="10">
    <source>
        <dbReference type="ARBA" id="ARBA00022840"/>
    </source>
</evidence>
<dbReference type="Gene3D" id="3.30.565.10">
    <property type="entry name" value="Histidine kinase-like ATPase, C-terminal domain"/>
    <property type="match status" value="1"/>
</dbReference>
<dbReference type="InterPro" id="IPR007895">
    <property type="entry name" value="MASE1"/>
</dbReference>
<dbReference type="CDD" id="cd00082">
    <property type="entry name" value="HisKA"/>
    <property type="match status" value="1"/>
</dbReference>
<dbReference type="Pfam" id="PF05231">
    <property type="entry name" value="MASE1"/>
    <property type="match status" value="1"/>
</dbReference>
<dbReference type="SUPFAM" id="SSF47384">
    <property type="entry name" value="Homodimeric domain of signal transducing histidine kinase"/>
    <property type="match status" value="1"/>
</dbReference>
<dbReference type="InterPro" id="IPR005467">
    <property type="entry name" value="His_kinase_dom"/>
</dbReference>
<keyword evidence="9" id="KW-0418">Kinase</keyword>
<dbReference type="EMBL" id="JAPNKA010000001">
    <property type="protein sequence ID" value="MCY1083051.1"/>
    <property type="molecule type" value="Genomic_DNA"/>
</dbReference>
<dbReference type="InterPro" id="IPR003594">
    <property type="entry name" value="HATPase_dom"/>
</dbReference>
<evidence type="ECO:0000313" key="17">
    <source>
        <dbReference type="Proteomes" id="UP001207654"/>
    </source>
</evidence>
<dbReference type="SMART" id="SM00387">
    <property type="entry name" value="HATPase_c"/>
    <property type="match status" value="1"/>
</dbReference>
<keyword evidence="12" id="KW-0902">Two-component regulatory system</keyword>
<dbReference type="PRINTS" id="PR00344">
    <property type="entry name" value="BCTRLSENSOR"/>
</dbReference>
<keyword evidence="4" id="KW-1003">Cell membrane</keyword>
<dbReference type="InterPro" id="IPR036097">
    <property type="entry name" value="HisK_dim/P_sf"/>
</dbReference>
<evidence type="ECO:0000259" key="15">
    <source>
        <dbReference type="PROSITE" id="PS50109"/>
    </source>
</evidence>
<dbReference type="EC" id="2.7.13.3" evidence="3"/>
<dbReference type="CDD" id="cd00075">
    <property type="entry name" value="HATPase"/>
    <property type="match status" value="1"/>
</dbReference>
<dbReference type="Pfam" id="PF00512">
    <property type="entry name" value="HisKA"/>
    <property type="match status" value="1"/>
</dbReference>
<keyword evidence="7 14" id="KW-0812">Transmembrane</keyword>
<dbReference type="PROSITE" id="PS50109">
    <property type="entry name" value="HIS_KIN"/>
    <property type="match status" value="1"/>
</dbReference>
<dbReference type="Proteomes" id="UP001207654">
    <property type="component" value="Unassembled WGS sequence"/>
</dbReference>
<keyword evidence="8" id="KW-0547">Nucleotide-binding</keyword>
<dbReference type="Pfam" id="PF02518">
    <property type="entry name" value="HATPase_c"/>
    <property type="match status" value="1"/>
</dbReference>
<keyword evidence="6" id="KW-0808">Transferase</keyword>
<evidence type="ECO:0000256" key="6">
    <source>
        <dbReference type="ARBA" id="ARBA00022679"/>
    </source>
</evidence>